<gene>
    <name evidence="7" type="ORF">IOQ59_14185</name>
</gene>
<feature type="transmembrane region" description="Helical" evidence="5">
    <location>
        <begin position="230"/>
        <end position="251"/>
    </location>
</feature>
<evidence type="ECO:0000256" key="4">
    <source>
        <dbReference type="ARBA" id="ARBA00023136"/>
    </source>
</evidence>
<evidence type="ECO:0000256" key="1">
    <source>
        <dbReference type="ARBA" id="ARBA00004141"/>
    </source>
</evidence>
<feature type="transmembrane region" description="Helical" evidence="5">
    <location>
        <begin position="315"/>
        <end position="339"/>
    </location>
</feature>
<evidence type="ECO:0000256" key="3">
    <source>
        <dbReference type="ARBA" id="ARBA00022989"/>
    </source>
</evidence>
<comment type="caution">
    <text evidence="7">The sequence shown here is derived from an EMBL/GenBank/DDBJ whole genome shotgun (WGS) entry which is preliminary data.</text>
</comment>
<dbReference type="GO" id="GO:0016020">
    <property type="term" value="C:membrane"/>
    <property type="evidence" value="ECO:0007669"/>
    <property type="project" value="UniProtKB-SubCell"/>
</dbReference>
<protein>
    <submittedName>
        <fullName evidence="7">O-antigen ligase family protein</fullName>
    </submittedName>
</protein>
<feature type="domain" description="O-antigen ligase-related" evidence="6">
    <location>
        <begin position="190"/>
        <end position="332"/>
    </location>
</feature>
<feature type="transmembrane region" description="Helical" evidence="5">
    <location>
        <begin position="271"/>
        <end position="291"/>
    </location>
</feature>
<accession>A0A8J7FEY8</accession>
<keyword evidence="8" id="KW-1185">Reference proteome</keyword>
<dbReference type="RefSeq" id="WP_193954041.1">
    <property type="nucleotide sequence ID" value="NZ_JADEYS010000014.1"/>
</dbReference>
<feature type="transmembrane region" description="Helical" evidence="5">
    <location>
        <begin position="351"/>
        <end position="374"/>
    </location>
</feature>
<feature type="transmembrane region" description="Helical" evidence="5">
    <location>
        <begin position="40"/>
        <end position="58"/>
    </location>
</feature>
<keyword evidence="7" id="KW-0436">Ligase</keyword>
<keyword evidence="4 5" id="KW-0472">Membrane</keyword>
<feature type="transmembrane region" description="Helical" evidence="5">
    <location>
        <begin position="70"/>
        <end position="87"/>
    </location>
</feature>
<feature type="transmembrane region" description="Helical" evidence="5">
    <location>
        <begin position="187"/>
        <end position="218"/>
    </location>
</feature>
<name>A0A8J7FEY8_9GAMM</name>
<organism evidence="7 8">
    <name type="scientific">Pontibacterium sinense</name>
    <dbReference type="NCBI Taxonomy" id="2781979"/>
    <lineage>
        <taxon>Bacteria</taxon>
        <taxon>Pseudomonadati</taxon>
        <taxon>Pseudomonadota</taxon>
        <taxon>Gammaproteobacteria</taxon>
        <taxon>Oceanospirillales</taxon>
        <taxon>Oceanospirillaceae</taxon>
        <taxon>Pontibacterium</taxon>
    </lineage>
</organism>
<comment type="subcellular location">
    <subcellularLocation>
        <location evidence="1">Membrane</location>
        <topology evidence="1">Multi-pass membrane protein</topology>
    </subcellularLocation>
</comment>
<evidence type="ECO:0000259" key="6">
    <source>
        <dbReference type="Pfam" id="PF04932"/>
    </source>
</evidence>
<dbReference type="InterPro" id="IPR007016">
    <property type="entry name" value="O-antigen_ligase-rel_domated"/>
</dbReference>
<feature type="transmembrane region" description="Helical" evidence="5">
    <location>
        <begin position="161"/>
        <end position="180"/>
    </location>
</feature>
<keyword evidence="3 5" id="KW-1133">Transmembrane helix</keyword>
<dbReference type="Proteomes" id="UP000640333">
    <property type="component" value="Unassembled WGS sequence"/>
</dbReference>
<proteinExistence type="predicted"/>
<dbReference type="GO" id="GO:0016874">
    <property type="term" value="F:ligase activity"/>
    <property type="evidence" value="ECO:0007669"/>
    <property type="project" value="UniProtKB-KW"/>
</dbReference>
<dbReference type="InterPro" id="IPR051533">
    <property type="entry name" value="WaaL-like"/>
</dbReference>
<dbReference type="PANTHER" id="PTHR37422:SF17">
    <property type="entry name" value="O-ANTIGEN LIGASE"/>
    <property type="match status" value="1"/>
</dbReference>
<evidence type="ECO:0000313" key="7">
    <source>
        <dbReference type="EMBL" id="MBE9398406.1"/>
    </source>
</evidence>
<sequence>MDSVIDCKVNKNKVMVFYYSIPFLLVSLSVFFGVEVVSFGHLSVRLGFLFFLFGFFYWQCFFRKKFSVEDLYLVCLVLFSFKSFFLGAGFAALAWPIMMLSAYLFGIKISILDENIKKKIKDVVFVVFVVCLFLFVFLNFFELLGLVRGVVDKRSIHYFFGYYEHYNIAASTLGLLAIYFSDNKKKFVFLILCCLVFSVINSTRVGFISFLMAIVFFYMSNYKSNMDKHLFAFLVFVGGCFLAPLMLPDLFGRLGDFETELEYFETGQGRIALWLAAINTLEIEVLGFGIGESKDAIVYYSQFPLAYREDALHNIYLQTLVDNGVFCFVLLLSVFFKYVFSLKEYSNVKTLVFVFLFLSLFQNSGYEHFIWFFMGYAQNENRYTV</sequence>
<evidence type="ECO:0000256" key="2">
    <source>
        <dbReference type="ARBA" id="ARBA00022692"/>
    </source>
</evidence>
<feature type="transmembrane region" description="Helical" evidence="5">
    <location>
        <begin position="16"/>
        <end position="34"/>
    </location>
</feature>
<evidence type="ECO:0000256" key="5">
    <source>
        <dbReference type="SAM" id="Phobius"/>
    </source>
</evidence>
<reference evidence="7" key="1">
    <citation type="submission" date="2020-10" db="EMBL/GenBank/DDBJ databases">
        <title>Bacterium isolated from coastal waters sediment.</title>
        <authorList>
            <person name="Chen R.-J."/>
            <person name="Lu D.-C."/>
            <person name="Zhu K.-L."/>
            <person name="Du Z.-J."/>
        </authorList>
    </citation>
    <scope>NUCLEOTIDE SEQUENCE</scope>
    <source>
        <strain evidence="7">N1Y112</strain>
    </source>
</reference>
<evidence type="ECO:0000313" key="8">
    <source>
        <dbReference type="Proteomes" id="UP000640333"/>
    </source>
</evidence>
<keyword evidence="2 5" id="KW-0812">Transmembrane</keyword>
<dbReference type="EMBL" id="JADEYS010000014">
    <property type="protein sequence ID" value="MBE9398406.1"/>
    <property type="molecule type" value="Genomic_DNA"/>
</dbReference>
<dbReference type="AlphaFoldDB" id="A0A8J7FEY8"/>
<feature type="transmembrane region" description="Helical" evidence="5">
    <location>
        <begin position="123"/>
        <end position="141"/>
    </location>
</feature>
<dbReference type="PANTHER" id="PTHR37422">
    <property type="entry name" value="TEICHURONIC ACID BIOSYNTHESIS PROTEIN TUAE"/>
    <property type="match status" value="1"/>
</dbReference>
<dbReference type="Pfam" id="PF04932">
    <property type="entry name" value="Wzy_C"/>
    <property type="match status" value="1"/>
</dbReference>